<evidence type="ECO:0000313" key="2">
    <source>
        <dbReference type="EMBL" id="BBO54107.1"/>
    </source>
</evidence>
<accession>A0A5K7Y813</accession>
<keyword evidence="1" id="KW-0175">Coiled coil</keyword>
<feature type="coiled-coil region" evidence="1">
    <location>
        <begin position="56"/>
        <end position="97"/>
    </location>
</feature>
<organism evidence="2">
    <name type="scientific">Abalone asfa-like virus</name>
    <dbReference type="NCBI Taxonomy" id="2839893"/>
    <lineage>
        <taxon>Viruses</taxon>
        <taxon>Varidnaviria</taxon>
        <taxon>Bamfordvirae</taxon>
        <taxon>Nucleocytoviricota</taxon>
        <taxon>Pokkesviricetes</taxon>
        <taxon>Asfuvirales</taxon>
        <taxon>Asfarviridae</taxon>
    </lineage>
</organism>
<dbReference type="EMBL" id="LC506465">
    <property type="protein sequence ID" value="BBO54107.1"/>
    <property type="molecule type" value="Genomic_DNA"/>
</dbReference>
<name>A0A5K7Y813_9VIRU</name>
<sequence>MWNNTTWDNFEKNFTGPFWDSVKPIVDVSAQIQHAKTLSQRDPTVVITTSPSGVVIQQTGSEINRAKRDIKRAKRDIKRAQRDIERARQNIKNVPNTYMKKHQPDQTLRQNRPEQFIEETQNQLNSAQSCIHKVEKIITDQEVYLCGNDSEVAYAEPVKDDFDALERHDLAQIQKTEETENKYLYRCLTFDQYKKLFDPYVQQIESPQERNRIINIWNAVKMPSTGQVRVMVAKTFMALDDNSVPYSRRFASEICQTPLNKFNDLTPNSEFDVDVGEVLIAQYRALVDYTSLCKL</sequence>
<proteinExistence type="predicted"/>
<protein>
    <submittedName>
        <fullName evidence="2">Uncharacterized protein</fullName>
    </submittedName>
</protein>
<evidence type="ECO:0000256" key="1">
    <source>
        <dbReference type="SAM" id="Coils"/>
    </source>
</evidence>
<reference evidence="2" key="1">
    <citation type="journal article" date="2020" name="Sci. Rep.">
        <title>A novel Asfarvirus-like virus identified as a potential cause of mass mortality of abalone.</title>
        <authorList>
            <person name="Matsuyama T."/>
            <person name="Takano T."/>
            <person name="Nishiki I."/>
            <person name="Fujiwara A."/>
            <person name="Kiryu I."/>
            <person name="Inada M."/>
            <person name="Sakai T."/>
            <person name="Terashima S."/>
            <person name="Matsuura Y."/>
            <person name="Isowa K."/>
            <person name="Nakayasu C."/>
        </authorList>
    </citation>
    <scope>NUCLEOTIDE SEQUENCE</scope>
</reference>